<dbReference type="InterPro" id="IPR029055">
    <property type="entry name" value="Ntn_hydrolases_N"/>
</dbReference>
<dbReference type="Pfam" id="PF13230">
    <property type="entry name" value="GATase_4"/>
    <property type="match status" value="1"/>
</dbReference>
<dbReference type="PANTHER" id="PTHR43187">
    <property type="entry name" value="GLUTAMINE AMIDOTRANSFERASE DUG3-RELATED"/>
    <property type="match status" value="1"/>
</dbReference>
<dbReference type="GO" id="GO:0016740">
    <property type="term" value="F:transferase activity"/>
    <property type="evidence" value="ECO:0007669"/>
    <property type="project" value="UniProtKB-KW"/>
</dbReference>
<reference evidence="1 2" key="1">
    <citation type="submission" date="2018-11" db="EMBL/GenBank/DDBJ databases">
        <title>Complete Genome Sequence of Vbrio mediterranei 117-T6: a Potential Pathogen Bacteria Isolated from the Conchocelis of Pyropia.</title>
        <authorList>
            <person name="Liu Q."/>
        </authorList>
    </citation>
    <scope>NUCLEOTIDE SEQUENCE [LARGE SCALE GENOMIC DNA]</scope>
    <source>
        <strain evidence="1 2">117-T6</strain>
    </source>
</reference>
<dbReference type="SUPFAM" id="SSF56235">
    <property type="entry name" value="N-terminal nucleophile aminohydrolases (Ntn hydrolases)"/>
    <property type="match status" value="1"/>
</dbReference>
<proteinExistence type="predicted"/>
<evidence type="ECO:0000313" key="2">
    <source>
        <dbReference type="Proteomes" id="UP000279760"/>
    </source>
</evidence>
<keyword evidence="1" id="KW-0315">Glutamine amidotransferase</keyword>
<accession>A0A3G4VET1</accession>
<dbReference type="PROSITE" id="PS51278">
    <property type="entry name" value="GATASE_TYPE_2"/>
    <property type="match status" value="1"/>
</dbReference>
<dbReference type="RefSeq" id="WP_006072333.1">
    <property type="nucleotide sequence ID" value="NZ_CP033577.1"/>
</dbReference>
<protein>
    <submittedName>
        <fullName evidence="1">Class II glutamine amidotransferase</fullName>
    </submittedName>
</protein>
<dbReference type="AlphaFoldDB" id="A0A3G4VET1"/>
<dbReference type="Gene3D" id="3.60.20.10">
    <property type="entry name" value="Glutamine Phosphoribosylpyrophosphate, subunit 1, domain 1"/>
    <property type="match status" value="1"/>
</dbReference>
<dbReference type="EMBL" id="CP033577">
    <property type="protein sequence ID" value="AYV22689.1"/>
    <property type="molecule type" value="Genomic_DNA"/>
</dbReference>
<dbReference type="InterPro" id="IPR017932">
    <property type="entry name" value="GATase_2_dom"/>
</dbReference>
<dbReference type="InterPro" id="IPR052373">
    <property type="entry name" value="Gamma-glu_amide_hydrolase"/>
</dbReference>
<organism evidence="1 2">
    <name type="scientific">Vibrio mediterranei</name>
    <dbReference type="NCBI Taxonomy" id="689"/>
    <lineage>
        <taxon>Bacteria</taxon>
        <taxon>Pseudomonadati</taxon>
        <taxon>Pseudomonadota</taxon>
        <taxon>Gammaproteobacteria</taxon>
        <taxon>Vibrionales</taxon>
        <taxon>Vibrionaceae</taxon>
        <taxon>Vibrio</taxon>
    </lineage>
</organism>
<dbReference type="GeneID" id="64085830"/>
<gene>
    <name evidence="1" type="ORF">ECB94_16160</name>
</gene>
<name>A0A3G4VET1_9VIBR</name>
<sequence>MCRWLAYQGTATYLDELIYVPEHSLINQSLEARKGATRINADGFGLGWYTQRDIPGQFHEVMPAWSDDNLRSLTHHIRSHRFMAHVRSSTGTSVSRSNCHPFVVDNWMFMHNGQIDEFEKLRFQLERLLPESLYHYRKGTTDSELIFLLMMKNGLSSNVNNAIIETIKDIENAKSEREVALPFKASICLSDGEQFWVVRYSSDQEPPTVFIKAEGENVSVASEPLEKSKEWKLLKPQTITHIHGLSLTTTQIRLDI</sequence>
<keyword evidence="1" id="KW-0808">Transferase</keyword>
<dbReference type="Proteomes" id="UP000279760">
    <property type="component" value="Chromosome 1"/>
</dbReference>
<evidence type="ECO:0000313" key="1">
    <source>
        <dbReference type="EMBL" id="AYV22689.1"/>
    </source>
</evidence>
<dbReference type="CDD" id="cd01908">
    <property type="entry name" value="YafJ"/>
    <property type="match status" value="1"/>
</dbReference>
<dbReference type="InterPro" id="IPR026869">
    <property type="entry name" value="EgtC-like"/>
</dbReference>
<dbReference type="PANTHER" id="PTHR43187:SF1">
    <property type="entry name" value="GLUTAMINE AMIDOTRANSFERASE DUG3-RELATED"/>
    <property type="match status" value="1"/>
</dbReference>